<dbReference type="RefSeq" id="WP_045780596.1">
    <property type="nucleotide sequence ID" value="NZ_LAJX01000283.1"/>
</dbReference>
<proteinExistence type="predicted"/>
<gene>
    <name evidence="2" type="ORF">VZ94_20125</name>
</gene>
<reference evidence="3" key="1">
    <citation type="submission" date="2015-03" db="EMBL/GenBank/DDBJ databases">
        <title>Draft genome sequence of a novel methanotroph (Sn10-6) isolated from flooded ricefield rhizosphere in India.</title>
        <authorList>
            <person name="Pandit P.S."/>
            <person name="Pore S.D."/>
            <person name="Arora P."/>
            <person name="Kapse N.G."/>
            <person name="Dhakephalkar P.K."/>
            <person name="Rahalkar M.C."/>
        </authorList>
    </citation>
    <scope>NUCLEOTIDE SEQUENCE [LARGE SCALE GENOMIC DNA]</scope>
    <source>
        <strain evidence="3">Sn10-6</strain>
    </source>
</reference>
<evidence type="ECO:0000259" key="1">
    <source>
        <dbReference type="Pfam" id="PF15919"/>
    </source>
</evidence>
<dbReference type="SUPFAM" id="SSF143100">
    <property type="entry name" value="TTHA1013/TTHA0281-like"/>
    <property type="match status" value="1"/>
</dbReference>
<accession>A0A0F3IEF3</accession>
<dbReference type="Pfam" id="PF15919">
    <property type="entry name" value="HicB_lk_antitox"/>
    <property type="match status" value="1"/>
</dbReference>
<protein>
    <recommendedName>
        <fullName evidence="1">HicB-like antitoxin of toxin-antitoxin system domain-containing protein</fullName>
    </recommendedName>
</protein>
<dbReference type="InterPro" id="IPR031807">
    <property type="entry name" value="HicB-like"/>
</dbReference>
<dbReference type="OrthoDB" id="9807959at2"/>
<dbReference type="Proteomes" id="UP000033684">
    <property type="component" value="Unassembled WGS sequence"/>
</dbReference>
<keyword evidence="3" id="KW-1185">Reference proteome</keyword>
<sequence>MKLQVVVHSAEEGGFWAEIPAFAGCVSEGETFEETLFNIKEAAEGWLEAAAMRTKDNNQIQIAEIEL</sequence>
<feature type="domain" description="HicB-like antitoxin of toxin-antitoxin system" evidence="1">
    <location>
        <begin position="5"/>
        <end position="58"/>
    </location>
</feature>
<dbReference type="PANTHER" id="PTHR34504">
    <property type="entry name" value="ANTITOXIN HICB"/>
    <property type="match status" value="1"/>
</dbReference>
<dbReference type="Gene3D" id="3.30.160.250">
    <property type="match status" value="1"/>
</dbReference>
<evidence type="ECO:0000313" key="2">
    <source>
        <dbReference type="EMBL" id="KJV05180.1"/>
    </source>
</evidence>
<dbReference type="PANTHER" id="PTHR34504:SF2">
    <property type="entry name" value="UPF0150 PROTEIN SSL0259"/>
    <property type="match status" value="1"/>
</dbReference>
<dbReference type="AlphaFoldDB" id="A0A0F3IEF3"/>
<name>A0A0F3IEF3_9GAMM</name>
<comment type="caution">
    <text evidence="2">The sequence shown here is derived from an EMBL/GenBank/DDBJ whole genome shotgun (WGS) entry which is preliminary data.</text>
</comment>
<reference evidence="2 3" key="2">
    <citation type="journal article" date="2016" name="Microb. Ecol.">
        <title>Genome Characteristics of a Novel Type I Methanotroph (Sn10-6) Isolated from a Flooded Indian Rice Field.</title>
        <authorList>
            <person name="Rahalkar M.C."/>
            <person name="Pandit P.S."/>
            <person name="Dhakephalkar P.K."/>
            <person name="Pore S."/>
            <person name="Arora P."/>
            <person name="Kapse N."/>
        </authorList>
    </citation>
    <scope>NUCLEOTIDE SEQUENCE [LARGE SCALE GENOMIC DNA]</scope>
    <source>
        <strain evidence="2 3">Sn10-6</strain>
    </source>
</reference>
<organism evidence="2 3">
    <name type="scientific">Methylocucumis oryzae</name>
    <dbReference type="NCBI Taxonomy" id="1632867"/>
    <lineage>
        <taxon>Bacteria</taxon>
        <taxon>Pseudomonadati</taxon>
        <taxon>Pseudomonadota</taxon>
        <taxon>Gammaproteobacteria</taxon>
        <taxon>Methylococcales</taxon>
        <taxon>Methylococcaceae</taxon>
        <taxon>Methylocucumis</taxon>
    </lineage>
</organism>
<dbReference type="EMBL" id="LAJX01000283">
    <property type="protein sequence ID" value="KJV05180.1"/>
    <property type="molecule type" value="Genomic_DNA"/>
</dbReference>
<dbReference type="InterPro" id="IPR035069">
    <property type="entry name" value="TTHA1013/TTHA0281-like"/>
</dbReference>
<evidence type="ECO:0000313" key="3">
    <source>
        <dbReference type="Proteomes" id="UP000033684"/>
    </source>
</evidence>
<dbReference type="InterPro" id="IPR051404">
    <property type="entry name" value="TA_system_antitoxin"/>
</dbReference>